<dbReference type="PANTHER" id="PTHR37804">
    <property type="entry name" value="CDAA REGULATORY PROTEIN CDAR"/>
    <property type="match status" value="1"/>
</dbReference>
<proteinExistence type="predicted"/>
<organism evidence="1 2">
    <name type="scientific">Sphingobacterium kitahiroshimense</name>
    <dbReference type="NCBI Taxonomy" id="470446"/>
    <lineage>
        <taxon>Bacteria</taxon>
        <taxon>Pseudomonadati</taxon>
        <taxon>Bacteroidota</taxon>
        <taxon>Sphingobacteriia</taxon>
        <taxon>Sphingobacteriales</taxon>
        <taxon>Sphingobacteriaceae</taxon>
        <taxon>Sphingobacterium</taxon>
    </lineage>
</organism>
<dbReference type="Gene3D" id="2.170.120.40">
    <property type="entry name" value="YbbR-like domain"/>
    <property type="match status" value="1"/>
</dbReference>
<evidence type="ECO:0008006" key="3">
    <source>
        <dbReference type="Google" id="ProtNLM"/>
    </source>
</evidence>
<name>A0ABV0BVJ4_9SPHI</name>
<dbReference type="RefSeq" id="WP_132772709.1">
    <property type="nucleotide sequence ID" value="NZ_JAOQNK010000001.1"/>
</dbReference>
<dbReference type="PANTHER" id="PTHR37804:SF1">
    <property type="entry name" value="CDAA REGULATORY PROTEIN CDAR"/>
    <property type="match status" value="1"/>
</dbReference>
<comment type="caution">
    <text evidence="1">The sequence shown here is derived from an EMBL/GenBank/DDBJ whole genome shotgun (WGS) entry which is preliminary data.</text>
</comment>
<keyword evidence="2" id="KW-1185">Reference proteome</keyword>
<evidence type="ECO:0000313" key="1">
    <source>
        <dbReference type="EMBL" id="MEN5378824.1"/>
    </source>
</evidence>
<protein>
    <recommendedName>
        <fullName evidence="3">YbbR-like protein</fullName>
    </recommendedName>
</protein>
<evidence type="ECO:0000313" key="2">
    <source>
        <dbReference type="Proteomes" id="UP001409291"/>
    </source>
</evidence>
<dbReference type="Gene3D" id="2.170.120.30">
    <property type="match status" value="2"/>
</dbReference>
<reference evidence="1 2" key="1">
    <citation type="submission" date="2024-04" db="EMBL/GenBank/DDBJ databases">
        <title>WGS of bacteria from Torrens River.</title>
        <authorList>
            <person name="Wyrsch E.R."/>
            <person name="Drigo B."/>
        </authorList>
    </citation>
    <scope>NUCLEOTIDE SEQUENCE [LARGE SCALE GENOMIC DNA]</scope>
    <source>
        <strain evidence="1 2">TWI391</strain>
    </source>
</reference>
<sequence length="316" mass="36454">MANIIRISKSQKRKLITFTRCVLISLFAWLLFSISNEYVITVKAGIEYVNLPEKRAFHPQQSDTVNIKLKMTGWQVLFSKVKSQIPTVHVDISGLKNKNWIVFSNQIGFINRQFPHEQLVVSVSPDTLYFDFSKQTQRKVPVKAMADIQFRKQYGFIGETLVNPKYVTISGPYEDVANIEYWETDTIRGKDVSTDLRTVAYLNKNQRANINVYPTSVEVLMPVGELTEKIIELPLKVENNTHFKSVRTMPSKVAITVLMSVKDYNNYTARDFEAVVDINDWEEAKVKYLPVILTKVPDFCSVLRIEPQNVDFFVRK</sequence>
<dbReference type="Proteomes" id="UP001409291">
    <property type="component" value="Unassembled WGS sequence"/>
</dbReference>
<dbReference type="EMBL" id="JBDJNQ010000008">
    <property type="protein sequence ID" value="MEN5378824.1"/>
    <property type="molecule type" value="Genomic_DNA"/>
</dbReference>
<gene>
    <name evidence="1" type="ORF">ABE541_16300</name>
</gene>
<accession>A0ABV0BVJ4</accession>
<dbReference type="InterPro" id="IPR053154">
    <property type="entry name" value="c-di-AMP_regulator"/>
</dbReference>